<dbReference type="KEGG" id="mdi:METDI0374"/>
<name>C7C971_METED</name>
<gene>
    <name evidence="1" type="ORF">METD_I0374</name>
</gene>
<dbReference type="EMBL" id="FP103042">
    <property type="protein sequence ID" value="CAX22037.1"/>
    <property type="molecule type" value="Genomic_DNA"/>
</dbReference>
<sequence>MTVEDYARRPVVSPVAGSKALPGSAVARLRAATDEHPEAGHEVAGGLTDSLYKVIGGGGRKRLASPPRTRCRPRLRDLPTYIWPSAAADRPTTVPARNAPAHDYWAPTC</sequence>
<evidence type="ECO:0000313" key="2">
    <source>
        <dbReference type="Proteomes" id="UP000008070"/>
    </source>
</evidence>
<organism evidence="1 2">
    <name type="scientific">Methylorubrum extorquens (strain DSM 6343 / CIP 106787 / DM4)</name>
    <name type="common">Methylobacterium extorquens</name>
    <dbReference type="NCBI Taxonomy" id="661410"/>
    <lineage>
        <taxon>Bacteria</taxon>
        <taxon>Pseudomonadati</taxon>
        <taxon>Pseudomonadota</taxon>
        <taxon>Alphaproteobacteria</taxon>
        <taxon>Hyphomicrobiales</taxon>
        <taxon>Methylobacteriaceae</taxon>
        <taxon>Methylorubrum</taxon>
    </lineage>
</organism>
<dbReference type="AlphaFoldDB" id="C7C971"/>
<evidence type="ECO:0000313" key="1">
    <source>
        <dbReference type="EMBL" id="CAX22037.1"/>
    </source>
</evidence>
<dbReference type="HOGENOM" id="CLU_2180745_0_0_5"/>
<accession>C7C971</accession>
<protein>
    <submittedName>
        <fullName evidence="1">Uncharacterized protein</fullName>
    </submittedName>
</protein>
<proteinExistence type="predicted"/>
<dbReference type="Proteomes" id="UP000008070">
    <property type="component" value="Chromosome"/>
</dbReference>
<reference evidence="2" key="1">
    <citation type="journal article" date="2009" name="PLoS ONE">
        <title>Methylobacterium genome sequences: a reference blueprint to investigate microbial metabolism of C1 compounds from natural and industrial sources.</title>
        <authorList>
            <person name="Vuilleumier S."/>
            <person name="Chistoserdova L."/>
            <person name="Lee M.-C."/>
            <person name="Bringel F."/>
            <person name="Lajus A."/>
            <person name="Zhou Y."/>
            <person name="Gourion B."/>
            <person name="Barbe V."/>
            <person name="Chang J."/>
            <person name="Cruveiller S."/>
            <person name="Dossat C."/>
            <person name="Gillett W."/>
            <person name="Gruffaz C."/>
            <person name="Haugen E."/>
            <person name="Hourcade E."/>
            <person name="Levy R."/>
            <person name="Mangenot S."/>
            <person name="Muller E."/>
            <person name="Nadalig T."/>
            <person name="Pagni M."/>
            <person name="Penny C."/>
            <person name="Peyraud R."/>
            <person name="Robinson D.G."/>
            <person name="Roche D."/>
            <person name="Rouy Z."/>
            <person name="Saenampechek C."/>
            <person name="Salvignol G."/>
            <person name="Vallenet D."/>
            <person name="Wu Z."/>
            <person name="Marx C.J."/>
            <person name="Vorholt J.A."/>
            <person name="Olson M.V."/>
            <person name="Kaul R."/>
            <person name="Weissenbach J."/>
            <person name="Medigue C."/>
            <person name="Lidstrom M.E."/>
        </authorList>
    </citation>
    <scope>NUCLEOTIDE SEQUENCE [LARGE SCALE GENOMIC DNA]</scope>
    <source>
        <strain evidence="2">DSM 6343 / CIP 106787 / DM4</strain>
    </source>
</reference>